<feature type="compositionally biased region" description="Basic and acidic residues" evidence="1">
    <location>
        <begin position="90"/>
        <end position="126"/>
    </location>
</feature>
<keyword evidence="4" id="KW-1185">Reference proteome</keyword>
<accession>A0AAN8FZB7</accession>
<dbReference type="Proteomes" id="UP001331761">
    <property type="component" value="Unassembled WGS sequence"/>
</dbReference>
<feature type="compositionally biased region" description="Polar residues" evidence="1">
    <location>
        <begin position="200"/>
        <end position="210"/>
    </location>
</feature>
<dbReference type="AlphaFoldDB" id="A0AAN8FZB7"/>
<protein>
    <submittedName>
        <fullName evidence="3">Uncharacterized protein</fullName>
    </submittedName>
</protein>
<feature type="compositionally biased region" description="Polar residues" evidence="1">
    <location>
        <begin position="127"/>
        <end position="140"/>
    </location>
</feature>
<evidence type="ECO:0000313" key="3">
    <source>
        <dbReference type="EMBL" id="KAK5977548.1"/>
    </source>
</evidence>
<feature type="region of interest" description="Disordered" evidence="1">
    <location>
        <begin position="83"/>
        <end position="161"/>
    </location>
</feature>
<evidence type="ECO:0000256" key="2">
    <source>
        <dbReference type="SAM" id="SignalP"/>
    </source>
</evidence>
<feature type="compositionally biased region" description="Basic and acidic residues" evidence="1">
    <location>
        <begin position="36"/>
        <end position="47"/>
    </location>
</feature>
<feature type="signal peptide" evidence="2">
    <location>
        <begin position="1"/>
        <end position="16"/>
    </location>
</feature>
<feature type="region of interest" description="Disordered" evidence="1">
    <location>
        <begin position="200"/>
        <end position="241"/>
    </location>
</feature>
<keyword evidence="2" id="KW-0732">Signal</keyword>
<gene>
    <name evidence="3" type="ORF">GCK32_015544</name>
</gene>
<reference evidence="3 4" key="1">
    <citation type="submission" date="2019-10" db="EMBL/GenBank/DDBJ databases">
        <title>Assembly and Annotation for the nematode Trichostrongylus colubriformis.</title>
        <authorList>
            <person name="Martin J."/>
        </authorList>
    </citation>
    <scope>NUCLEOTIDE SEQUENCE [LARGE SCALE GENOMIC DNA]</scope>
    <source>
        <strain evidence="3">G859</strain>
        <tissue evidence="3">Whole worm</tissue>
    </source>
</reference>
<feature type="region of interest" description="Disordered" evidence="1">
    <location>
        <begin position="26"/>
        <end position="64"/>
    </location>
</feature>
<evidence type="ECO:0000256" key="1">
    <source>
        <dbReference type="SAM" id="MobiDB-lite"/>
    </source>
</evidence>
<organism evidence="3 4">
    <name type="scientific">Trichostrongylus colubriformis</name>
    <name type="common">Black scour worm</name>
    <dbReference type="NCBI Taxonomy" id="6319"/>
    <lineage>
        <taxon>Eukaryota</taxon>
        <taxon>Metazoa</taxon>
        <taxon>Ecdysozoa</taxon>
        <taxon>Nematoda</taxon>
        <taxon>Chromadorea</taxon>
        <taxon>Rhabditida</taxon>
        <taxon>Rhabditina</taxon>
        <taxon>Rhabditomorpha</taxon>
        <taxon>Strongyloidea</taxon>
        <taxon>Trichostrongylidae</taxon>
        <taxon>Trichostrongylus</taxon>
    </lineage>
</organism>
<sequence length="241" mass="27682">MSAVLVAVVGAVSALALWFYCGSQKDAGRARSGIDPIEHSESHRMDTLRNTAQPESYDEWGRGGNAERDLSMNMAERDFARSQAPFSNYRGERSYGYEDREGQRGSTYRGERSYGYEDREEQRESTRSGPASNVKSNTARTSEKSDRQISSGREGRRRRRTFYKKETYDRNVIRSRTTPNVDHSPVPEMPHSTERSIQPIENPQVHTFHNSVDEGNVDRGFRRSEKSEEHMEKEEHGNSFF</sequence>
<feature type="chain" id="PRO_5042952597" evidence="2">
    <location>
        <begin position="17"/>
        <end position="241"/>
    </location>
</feature>
<evidence type="ECO:0000313" key="4">
    <source>
        <dbReference type="Proteomes" id="UP001331761"/>
    </source>
</evidence>
<comment type="caution">
    <text evidence="3">The sequence shown here is derived from an EMBL/GenBank/DDBJ whole genome shotgun (WGS) entry which is preliminary data.</text>
</comment>
<name>A0AAN8FZB7_TRICO</name>
<proteinExistence type="predicted"/>
<feature type="compositionally biased region" description="Basic and acidic residues" evidence="1">
    <location>
        <begin position="216"/>
        <end position="241"/>
    </location>
</feature>
<dbReference type="EMBL" id="WIXE01010475">
    <property type="protein sequence ID" value="KAK5977548.1"/>
    <property type="molecule type" value="Genomic_DNA"/>
</dbReference>